<organism evidence="7">
    <name type="scientific">marine metagenome</name>
    <dbReference type="NCBI Taxonomy" id="408172"/>
    <lineage>
        <taxon>unclassified sequences</taxon>
        <taxon>metagenomes</taxon>
        <taxon>ecological metagenomes</taxon>
    </lineage>
</organism>
<evidence type="ECO:0000256" key="2">
    <source>
        <dbReference type="ARBA" id="ARBA00022729"/>
    </source>
</evidence>
<feature type="domain" description="Thioredoxin-like fold" evidence="6">
    <location>
        <begin position="178"/>
        <end position="318"/>
    </location>
</feature>
<dbReference type="AlphaFoldDB" id="A0A382CYB8"/>
<dbReference type="EMBL" id="UINC01036408">
    <property type="protein sequence ID" value="SVB30323.1"/>
    <property type="molecule type" value="Genomic_DNA"/>
</dbReference>
<accession>A0A382CYB8</accession>
<evidence type="ECO:0000256" key="4">
    <source>
        <dbReference type="ARBA" id="ARBA00023157"/>
    </source>
</evidence>
<dbReference type="SUPFAM" id="SSF52833">
    <property type="entry name" value="Thioredoxin-like"/>
    <property type="match status" value="1"/>
</dbReference>
<dbReference type="InterPro" id="IPR012336">
    <property type="entry name" value="Thioredoxin-like_fold"/>
</dbReference>
<dbReference type="PANTHER" id="PTHR13887">
    <property type="entry name" value="GLUTATHIONE S-TRANSFERASE KAPPA"/>
    <property type="match status" value="1"/>
</dbReference>
<keyword evidence="5" id="KW-0676">Redox-active center</keyword>
<evidence type="ECO:0000256" key="1">
    <source>
        <dbReference type="ARBA" id="ARBA00005791"/>
    </source>
</evidence>
<evidence type="ECO:0000259" key="6">
    <source>
        <dbReference type="Pfam" id="PF13462"/>
    </source>
</evidence>
<dbReference type="CDD" id="cd02972">
    <property type="entry name" value="DsbA_family"/>
    <property type="match status" value="1"/>
</dbReference>
<evidence type="ECO:0000256" key="3">
    <source>
        <dbReference type="ARBA" id="ARBA00023002"/>
    </source>
</evidence>
<evidence type="ECO:0000313" key="7">
    <source>
        <dbReference type="EMBL" id="SVB30323.1"/>
    </source>
</evidence>
<dbReference type="PANTHER" id="PTHR13887:SF14">
    <property type="entry name" value="DISULFIDE BOND FORMATION PROTEIN D"/>
    <property type="match status" value="1"/>
</dbReference>
<feature type="non-terminal residue" evidence="7">
    <location>
        <position position="1"/>
    </location>
</feature>
<dbReference type="Gene3D" id="3.40.30.10">
    <property type="entry name" value="Glutaredoxin"/>
    <property type="match status" value="1"/>
</dbReference>
<reference evidence="7" key="1">
    <citation type="submission" date="2018-05" db="EMBL/GenBank/DDBJ databases">
        <authorList>
            <person name="Lanie J.A."/>
            <person name="Ng W.-L."/>
            <person name="Kazmierczak K.M."/>
            <person name="Andrzejewski T.M."/>
            <person name="Davidsen T.M."/>
            <person name="Wayne K.J."/>
            <person name="Tettelin H."/>
            <person name="Glass J.I."/>
            <person name="Rusch D."/>
            <person name="Podicherti R."/>
            <person name="Tsui H.-C.T."/>
            <person name="Winkler M.E."/>
        </authorList>
    </citation>
    <scope>NUCLEOTIDE SEQUENCE</scope>
</reference>
<comment type="similarity">
    <text evidence="1">Belongs to the thioredoxin family. DsbA subfamily.</text>
</comment>
<keyword evidence="3" id="KW-0560">Oxidoreductase</keyword>
<protein>
    <recommendedName>
        <fullName evidence="6">Thioredoxin-like fold domain-containing protein</fullName>
    </recommendedName>
</protein>
<keyword evidence="2" id="KW-0732">Signal</keyword>
<sequence>VLSKPRNNKTSLIVLFCFLILIPGLGYSDPGSPAYYSNNPIVAEVDGEVIHLDDLKNVRIQDALVQLHQMKTRALKERVLEKLAKKHPEFSTKSDLKVSYSDVKNFYNNTPGMKNLGSLKQMSGEIKDYLRNKFRSMYIEQKFQHAIKQGWAKVYLTPPNDFHLVARIGTAMLWSAENKTARVFVLEYSDFQCPFCKRVQKTLRKIRKKYPHAVQFGYRHFPLPFHEEAKSFAEAVECARDQNKFWELQSWFYENLTQASTKKEVLNAVRTLGIEDIDEFKTCWQGGKHEKRVENDIRNGVKIGIQGTPTFVLGSYDHRSGVVSGEIFSGAVSEEKFVKTIEKYLAITGTEVKLNP</sequence>
<dbReference type="GO" id="GO:0016491">
    <property type="term" value="F:oxidoreductase activity"/>
    <property type="evidence" value="ECO:0007669"/>
    <property type="project" value="UniProtKB-KW"/>
</dbReference>
<proteinExistence type="inferred from homology"/>
<dbReference type="InterPro" id="IPR036249">
    <property type="entry name" value="Thioredoxin-like_sf"/>
</dbReference>
<keyword evidence="4" id="KW-1015">Disulfide bond</keyword>
<name>A0A382CYB8_9ZZZZ</name>
<evidence type="ECO:0000256" key="5">
    <source>
        <dbReference type="ARBA" id="ARBA00023284"/>
    </source>
</evidence>
<gene>
    <name evidence="7" type="ORF">METZ01_LOCUS183177</name>
</gene>
<dbReference type="Pfam" id="PF13462">
    <property type="entry name" value="Thioredoxin_4"/>
    <property type="match status" value="1"/>
</dbReference>